<dbReference type="PROSITE" id="PS51502">
    <property type="entry name" value="S_R_A_B_BARREL"/>
    <property type="match status" value="1"/>
</dbReference>
<sequence length="112" mass="12646">QITRVTLFKILKEEDQQHLLDLYKQVPQKALKDGKPYIISAKTKPDQRAQGFTVVAISVFNSINDGNYYETECAAHNEVNKFAKTAHQGVAMIYSGNEVRLSPGHELEIEIN</sequence>
<dbReference type="Pfam" id="PF07876">
    <property type="entry name" value="Dabb"/>
    <property type="match status" value="1"/>
</dbReference>
<accession>A0A9P9I9C4</accession>
<reference evidence="2" key="1">
    <citation type="journal article" date="2021" name="Nat. Commun.">
        <title>Genetic determinants of endophytism in the Arabidopsis root mycobiome.</title>
        <authorList>
            <person name="Mesny F."/>
            <person name="Miyauchi S."/>
            <person name="Thiergart T."/>
            <person name="Pickel B."/>
            <person name="Atanasova L."/>
            <person name="Karlsson M."/>
            <person name="Huettel B."/>
            <person name="Barry K.W."/>
            <person name="Haridas S."/>
            <person name="Chen C."/>
            <person name="Bauer D."/>
            <person name="Andreopoulos W."/>
            <person name="Pangilinan J."/>
            <person name="LaButti K."/>
            <person name="Riley R."/>
            <person name="Lipzen A."/>
            <person name="Clum A."/>
            <person name="Drula E."/>
            <person name="Henrissat B."/>
            <person name="Kohler A."/>
            <person name="Grigoriev I.V."/>
            <person name="Martin F.M."/>
            <person name="Hacquard S."/>
        </authorList>
    </citation>
    <scope>NUCLEOTIDE SEQUENCE</scope>
    <source>
        <strain evidence="2">MPI-CAGE-AT-0021</strain>
    </source>
</reference>
<gene>
    <name evidence="2" type="ORF">B0J13DRAFT_461242</name>
</gene>
<dbReference type="InterPro" id="IPR011008">
    <property type="entry name" value="Dimeric_a/b-barrel"/>
</dbReference>
<name>A0A9P9I9C4_9HYPO</name>
<evidence type="ECO:0000313" key="2">
    <source>
        <dbReference type="EMBL" id="KAH7112606.1"/>
    </source>
</evidence>
<dbReference type="InterPro" id="IPR013097">
    <property type="entry name" value="Dabb"/>
</dbReference>
<organism evidence="2 3">
    <name type="scientific">Dactylonectria estremocensis</name>
    <dbReference type="NCBI Taxonomy" id="1079267"/>
    <lineage>
        <taxon>Eukaryota</taxon>
        <taxon>Fungi</taxon>
        <taxon>Dikarya</taxon>
        <taxon>Ascomycota</taxon>
        <taxon>Pezizomycotina</taxon>
        <taxon>Sordariomycetes</taxon>
        <taxon>Hypocreomycetidae</taxon>
        <taxon>Hypocreales</taxon>
        <taxon>Nectriaceae</taxon>
        <taxon>Dactylonectria</taxon>
    </lineage>
</organism>
<dbReference type="EMBL" id="JAGMUU010000050">
    <property type="protein sequence ID" value="KAH7112606.1"/>
    <property type="molecule type" value="Genomic_DNA"/>
</dbReference>
<protein>
    <recommendedName>
        <fullName evidence="1">Stress-response A/B barrel domain-containing protein</fullName>
    </recommendedName>
</protein>
<proteinExistence type="predicted"/>
<comment type="caution">
    <text evidence="2">The sequence shown here is derived from an EMBL/GenBank/DDBJ whole genome shotgun (WGS) entry which is preliminary data.</text>
</comment>
<evidence type="ECO:0000313" key="3">
    <source>
        <dbReference type="Proteomes" id="UP000717696"/>
    </source>
</evidence>
<dbReference type="SUPFAM" id="SSF54909">
    <property type="entry name" value="Dimeric alpha+beta barrel"/>
    <property type="match status" value="1"/>
</dbReference>
<dbReference type="Proteomes" id="UP000717696">
    <property type="component" value="Unassembled WGS sequence"/>
</dbReference>
<evidence type="ECO:0000259" key="1">
    <source>
        <dbReference type="PROSITE" id="PS51502"/>
    </source>
</evidence>
<feature type="domain" description="Stress-response A/B barrel" evidence="1">
    <location>
        <begin position="2"/>
        <end position="95"/>
    </location>
</feature>
<dbReference type="AlphaFoldDB" id="A0A9P9I9C4"/>
<feature type="non-terminal residue" evidence="2">
    <location>
        <position position="112"/>
    </location>
</feature>
<dbReference type="OrthoDB" id="3830014at2759"/>
<keyword evidence="3" id="KW-1185">Reference proteome</keyword>
<dbReference type="Gene3D" id="3.30.70.100">
    <property type="match status" value="1"/>
</dbReference>